<feature type="compositionally biased region" description="Basic residues" evidence="1">
    <location>
        <begin position="195"/>
        <end position="205"/>
    </location>
</feature>
<dbReference type="EMBL" id="BSEV01000012">
    <property type="protein sequence ID" value="GLK11738.1"/>
    <property type="molecule type" value="Genomic_DNA"/>
</dbReference>
<reference evidence="3" key="2">
    <citation type="submission" date="2023-01" db="EMBL/GenBank/DDBJ databases">
        <authorList>
            <person name="Sun Q."/>
            <person name="Evtushenko L."/>
        </authorList>
    </citation>
    <scope>NUCLEOTIDE SEQUENCE</scope>
    <source>
        <strain evidence="3">VKM Ac-2007</strain>
    </source>
</reference>
<dbReference type="Proteomes" id="UP001143474">
    <property type="component" value="Unassembled WGS sequence"/>
</dbReference>
<evidence type="ECO:0000256" key="1">
    <source>
        <dbReference type="SAM" id="MobiDB-lite"/>
    </source>
</evidence>
<feature type="region of interest" description="Disordered" evidence="1">
    <location>
        <begin position="88"/>
        <end position="205"/>
    </location>
</feature>
<comment type="caution">
    <text evidence="3">The sequence shown here is derived from an EMBL/GenBank/DDBJ whole genome shotgun (WGS) entry which is preliminary data.</text>
</comment>
<protein>
    <submittedName>
        <fullName evidence="3">Uncharacterized protein</fullName>
    </submittedName>
</protein>
<dbReference type="RefSeq" id="WP_271220105.1">
    <property type="nucleotide sequence ID" value="NZ_BAAAVD010000030.1"/>
</dbReference>
<keyword evidence="2" id="KW-0812">Transmembrane</keyword>
<proteinExistence type="predicted"/>
<keyword evidence="2" id="KW-0472">Membrane</keyword>
<evidence type="ECO:0000313" key="4">
    <source>
        <dbReference type="Proteomes" id="UP001143474"/>
    </source>
</evidence>
<organism evidence="3 4">
    <name type="scientific">Streptosporangium carneum</name>
    <dbReference type="NCBI Taxonomy" id="47481"/>
    <lineage>
        <taxon>Bacteria</taxon>
        <taxon>Bacillati</taxon>
        <taxon>Actinomycetota</taxon>
        <taxon>Actinomycetes</taxon>
        <taxon>Streptosporangiales</taxon>
        <taxon>Streptosporangiaceae</taxon>
        <taxon>Streptosporangium</taxon>
    </lineage>
</organism>
<evidence type="ECO:0000256" key="2">
    <source>
        <dbReference type="SAM" id="Phobius"/>
    </source>
</evidence>
<name>A0A9W6I5V5_9ACTN</name>
<evidence type="ECO:0000313" key="3">
    <source>
        <dbReference type="EMBL" id="GLK11738.1"/>
    </source>
</evidence>
<keyword evidence="2" id="KW-1133">Transmembrane helix</keyword>
<dbReference type="AlphaFoldDB" id="A0A9W6I5V5"/>
<feature type="compositionally biased region" description="Gly residues" evidence="1">
    <location>
        <begin position="180"/>
        <end position="192"/>
    </location>
</feature>
<feature type="compositionally biased region" description="Pro residues" evidence="1">
    <location>
        <begin position="94"/>
        <end position="105"/>
    </location>
</feature>
<gene>
    <name evidence="3" type="ORF">GCM10017600_51450</name>
</gene>
<feature type="compositionally biased region" description="Basic and acidic residues" evidence="1">
    <location>
        <begin position="128"/>
        <end position="146"/>
    </location>
</feature>
<feature type="transmembrane region" description="Helical" evidence="2">
    <location>
        <begin position="21"/>
        <end position="44"/>
    </location>
</feature>
<keyword evidence="4" id="KW-1185">Reference proteome</keyword>
<sequence>MSPESIEPVMGQAGSERKATLGRFLAGAAFVVPLVVSCGGVAMASAAGPGSRTVSDAGAFAPANATGVSQAVSPAVSRAGAQKAFPGVVASDPVPVPSSTPPPSPSSAQESKQESRPRPVRPRQQGNWKDEDERTTNGGRSGDKVGGRGGGKLGGGTGPEGGDTEDGPEARDDHNAPGGRSAGTGPGTGSGPGSAKKHGGWKRWG</sequence>
<reference evidence="3" key="1">
    <citation type="journal article" date="2014" name="Int. J. Syst. Evol. Microbiol.">
        <title>Complete genome sequence of Corynebacterium casei LMG S-19264T (=DSM 44701T), isolated from a smear-ripened cheese.</title>
        <authorList>
            <consortium name="US DOE Joint Genome Institute (JGI-PGF)"/>
            <person name="Walter F."/>
            <person name="Albersmeier A."/>
            <person name="Kalinowski J."/>
            <person name="Ruckert C."/>
        </authorList>
    </citation>
    <scope>NUCLEOTIDE SEQUENCE</scope>
    <source>
        <strain evidence="3">VKM Ac-2007</strain>
    </source>
</reference>
<feature type="compositionally biased region" description="Gly residues" evidence="1">
    <location>
        <begin position="147"/>
        <end position="161"/>
    </location>
</feature>
<accession>A0A9W6I5V5</accession>